<organism evidence="2">
    <name type="scientific">Arundo donax</name>
    <name type="common">Giant reed</name>
    <name type="synonym">Donax arundinaceus</name>
    <dbReference type="NCBI Taxonomy" id="35708"/>
    <lineage>
        <taxon>Eukaryota</taxon>
        <taxon>Viridiplantae</taxon>
        <taxon>Streptophyta</taxon>
        <taxon>Embryophyta</taxon>
        <taxon>Tracheophyta</taxon>
        <taxon>Spermatophyta</taxon>
        <taxon>Magnoliopsida</taxon>
        <taxon>Liliopsida</taxon>
        <taxon>Poales</taxon>
        <taxon>Poaceae</taxon>
        <taxon>PACMAD clade</taxon>
        <taxon>Arundinoideae</taxon>
        <taxon>Arundineae</taxon>
        <taxon>Arundo</taxon>
    </lineage>
</organism>
<keyword evidence="1" id="KW-0732">Signal</keyword>
<name>A0A0A9HI97_ARUDO</name>
<accession>A0A0A9HI97</accession>
<evidence type="ECO:0000256" key="1">
    <source>
        <dbReference type="SAM" id="SignalP"/>
    </source>
</evidence>
<feature type="signal peptide" evidence="1">
    <location>
        <begin position="1"/>
        <end position="15"/>
    </location>
</feature>
<evidence type="ECO:0008006" key="3">
    <source>
        <dbReference type="Google" id="ProtNLM"/>
    </source>
</evidence>
<dbReference type="EMBL" id="GBRH01161409">
    <property type="protein sequence ID" value="JAE36487.1"/>
    <property type="molecule type" value="Transcribed_RNA"/>
</dbReference>
<proteinExistence type="predicted"/>
<protein>
    <recommendedName>
        <fullName evidence="3">Secreted protein</fullName>
    </recommendedName>
</protein>
<reference evidence="2" key="2">
    <citation type="journal article" date="2015" name="Data Brief">
        <title>Shoot transcriptome of the giant reed, Arundo donax.</title>
        <authorList>
            <person name="Barrero R.A."/>
            <person name="Guerrero F.D."/>
            <person name="Moolhuijzen P."/>
            <person name="Goolsby J.A."/>
            <person name="Tidwell J."/>
            <person name="Bellgard S.E."/>
            <person name="Bellgard M.I."/>
        </authorList>
    </citation>
    <scope>NUCLEOTIDE SEQUENCE</scope>
    <source>
        <tissue evidence="2">Shoot tissue taken approximately 20 cm above the soil surface</tissue>
    </source>
</reference>
<feature type="chain" id="PRO_5013288873" description="Secreted protein" evidence="1">
    <location>
        <begin position="16"/>
        <end position="112"/>
    </location>
</feature>
<evidence type="ECO:0000313" key="2">
    <source>
        <dbReference type="EMBL" id="JAE36487.1"/>
    </source>
</evidence>
<dbReference type="AlphaFoldDB" id="A0A0A9HI97"/>
<sequence length="112" mass="11967">MIVQIVMHVWMLANAAHTNVGAPARIWHVFGCAPTCWRALARPRPKAAAPLFFSRARAWAQAAESAANSLASAGAGKHGRAARVSIQTCPWDPCSLNYLVLLAGVVLHQALT</sequence>
<reference evidence="2" key="1">
    <citation type="submission" date="2014-09" db="EMBL/GenBank/DDBJ databases">
        <authorList>
            <person name="Magalhaes I.L.F."/>
            <person name="Oliveira U."/>
            <person name="Santos F.R."/>
            <person name="Vidigal T.H.D.A."/>
            <person name="Brescovit A.D."/>
            <person name="Santos A.J."/>
        </authorList>
    </citation>
    <scope>NUCLEOTIDE SEQUENCE</scope>
    <source>
        <tissue evidence="2">Shoot tissue taken approximately 20 cm above the soil surface</tissue>
    </source>
</reference>